<dbReference type="AlphaFoldDB" id="I3D1Y5"/>
<name>I3D1Y5_9ARCH</name>
<proteinExistence type="predicted"/>
<dbReference type="InterPro" id="IPR036390">
    <property type="entry name" value="WH_DNA-bd_sf"/>
</dbReference>
<gene>
    <name evidence="1" type="ORF">BD31_I0807</name>
</gene>
<reference evidence="1 2" key="1">
    <citation type="journal article" date="2012" name="J. Bacteriol.">
        <title>Genome sequence of "Candidatus Nitrosopumilus salaria" BD31, an ammonia-oxidizing archaeon from the San Francisco Bay estuary.</title>
        <authorList>
            <person name="Mosier A.C."/>
            <person name="Allen E.E."/>
            <person name="Kim M."/>
            <person name="Ferriera S."/>
            <person name="Francis C.A."/>
        </authorList>
    </citation>
    <scope>NUCLEOTIDE SEQUENCE [LARGE SCALE GENOMIC DNA]</scope>
    <source>
        <strain evidence="1 2">BD31</strain>
    </source>
</reference>
<comment type="caution">
    <text evidence="1">The sequence shown here is derived from an EMBL/GenBank/DDBJ whole genome shotgun (WGS) entry which is preliminary data.</text>
</comment>
<evidence type="ECO:0000313" key="1">
    <source>
        <dbReference type="EMBL" id="EIJ65728.1"/>
    </source>
</evidence>
<keyword evidence="2" id="KW-1185">Reference proteome</keyword>
<accession>I3D1Y5</accession>
<dbReference type="EMBL" id="AEXL02000098">
    <property type="protein sequence ID" value="EIJ65728.1"/>
    <property type="molecule type" value="Genomic_DNA"/>
</dbReference>
<dbReference type="Proteomes" id="UP000003423">
    <property type="component" value="Unassembled WGS sequence"/>
</dbReference>
<dbReference type="PATRIC" id="fig|859350.6.peg.1185"/>
<evidence type="ECO:0000313" key="2">
    <source>
        <dbReference type="Proteomes" id="UP000003423"/>
    </source>
</evidence>
<dbReference type="SUPFAM" id="SSF46785">
    <property type="entry name" value="Winged helix' DNA-binding domain"/>
    <property type="match status" value="1"/>
</dbReference>
<sequence>MDIFKAIMDHGPLTLYSANSKTRIPIGTIHRHFKQLNKSGKIRVYDSKDNGRKKIEYGPTMYGIVSFYKQDKEFAEKIENYYLIWIENKEFQKDLEGEGFDVSSENLKKSKHVFRKYMNYFSAVEEQIEKIRSGEDSVSRDMQIFFSSMMLSTNPKYQKLWTELYGELPGMQKSLEEYMDTMTKSYKEFKKNLK</sequence>
<protein>
    <submittedName>
        <fullName evidence="1">Uncharacterized protein</fullName>
    </submittedName>
</protein>
<organism evidence="1 2">
    <name type="scientific">Candidatus Nitrosopumilus salarius BD31</name>
    <dbReference type="NCBI Taxonomy" id="859350"/>
    <lineage>
        <taxon>Archaea</taxon>
        <taxon>Nitrososphaerota</taxon>
        <taxon>Nitrososphaeria</taxon>
        <taxon>Nitrosopumilales</taxon>
        <taxon>Nitrosopumilaceae</taxon>
        <taxon>Nitrosopumilus</taxon>
    </lineage>
</organism>